<dbReference type="GO" id="GO:0003677">
    <property type="term" value="F:DNA binding"/>
    <property type="evidence" value="ECO:0007669"/>
    <property type="project" value="InterPro"/>
</dbReference>
<dbReference type="InterPro" id="IPR036388">
    <property type="entry name" value="WH-like_DNA-bd_sf"/>
</dbReference>
<dbReference type="Proteomes" id="UP000594778">
    <property type="component" value="Chromosome"/>
</dbReference>
<reference evidence="7 8" key="1">
    <citation type="submission" date="2020-12" db="EMBL/GenBank/DDBJ databases">
        <title>FDA dAtabase for Regulatory Grade micrObial Sequences (FDA-ARGOS): Supporting development and validation of Infectious Disease Dx tests.</title>
        <authorList>
            <person name="Sproer C."/>
            <person name="Gronow S."/>
            <person name="Severitt S."/>
            <person name="Schroder I."/>
            <person name="Tallon L."/>
            <person name="Sadzewicz L."/>
            <person name="Zhao X."/>
            <person name="Boylan J."/>
            <person name="Ott S."/>
            <person name="Bowen H."/>
            <person name="Vavikolanu K."/>
            <person name="Mehta A."/>
            <person name="Aluvathingal J."/>
            <person name="Nadendla S."/>
            <person name="Lowell S."/>
            <person name="Myers T."/>
            <person name="Yan Y."/>
            <person name="Sichtig H."/>
        </authorList>
    </citation>
    <scope>NUCLEOTIDE SEQUENCE [LARGE SCALE GENOMIC DNA]</scope>
    <source>
        <strain evidence="7 8">FDAARGOS_909</strain>
    </source>
</reference>
<name>A0A7T2VZG5_DELAC</name>
<keyword evidence="3" id="KW-0731">Sigma factor</keyword>
<dbReference type="InterPro" id="IPR013249">
    <property type="entry name" value="RNA_pol_sigma70_r4_t2"/>
</dbReference>
<sequence length="167" mass="18629">MPAAPAALHQEVDTLYRVHHGWLQGWLRRRLGNSTEAADLAQDTFMRLLTRSEPIAAREPRAFLTTVAQGVVANFMRRRQIEEAYLATLAHLPEPQVPGSETRAILLETLVELDRRLDTLAPPVRRAFLLSQLDGMKQADIAAELQLSLATVQRHIAKAAHCCFFGG</sequence>
<dbReference type="GO" id="GO:0016987">
    <property type="term" value="F:sigma factor activity"/>
    <property type="evidence" value="ECO:0007669"/>
    <property type="project" value="UniProtKB-KW"/>
</dbReference>
<gene>
    <name evidence="7" type="ORF">I6G66_29005</name>
</gene>
<dbReference type="SUPFAM" id="SSF88659">
    <property type="entry name" value="Sigma3 and sigma4 domains of RNA polymerase sigma factors"/>
    <property type="match status" value="1"/>
</dbReference>
<dbReference type="EMBL" id="CP065668">
    <property type="protein sequence ID" value="QPS08247.1"/>
    <property type="molecule type" value="Genomic_DNA"/>
</dbReference>
<dbReference type="NCBIfam" id="NF009180">
    <property type="entry name" value="PRK12528.1"/>
    <property type="match status" value="1"/>
</dbReference>
<dbReference type="InterPro" id="IPR039425">
    <property type="entry name" value="RNA_pol_sigma-70-like"/>
</dbReference>
<dbReference type="RefSeq" id="WP_197955628.1">
    <property type="nucleotide sequence ID" value="NZ_CP065668.1"/>
</dbReference>
<accession>A0A7T2VZG5</accession>
<dbReference type="InterPro" id="IPR013324">
    <property type="entry name" value="RNA_pol_sigma_r3/r4-like"/>
</dbReference>
<organism evidence="7 8">
    <name type="scientific">Delftia acidovorans</name>
    <name type="common">Pseudomonas acidovorans</name>
    <name type="synonym">Comamonas acidovorans</name>
    <dbReference type="NCBI Taxonomy" id="80866"/>
    <lineage>
        <taxon>Bacteria</taxon>
        <taxon>Pseudomonadati</taxon>
        <taxon>Pseudomonadota</taxon>
        <taxon>Betaproteobacteria</taxon>
        <taxon>Burkholderiales</taxon>
        <taxon>Comamonadaceae</taxon>
        <taxon>Delftia</taxon>
    </lineage>
</organism>
<dbReference type="Pfam" id="PF08281">
    <property type="entry name" value="Sigma70_r4_2"/>
    <property type="match status" value="1"/>
</dbReference>
<dbReference type="PANTHER" id="PTHR43133">
    <property type="entry name" value="RNA POLYMERASE ECF-TYPE SIGMA FACTO"/>
    <property type="match status" value="1"/>
</dbReference>
<evidence type="ECO:0000259" key="6">
    <source>
        <dbReference type="Pfam" id="PF08281"/>
    </source>
</evidence>
<dbReference type="Gene3D" id="1.10.10.10">
    <property type="entry name" value="Winged helix-like DNA-binding domain superfamily/Winged helix DNA-binding domain"/>
    <property type="match status" value="1"/>
</dbReference>
<feature type="domain" description="RNA polymerase sigma factor 70 region 4 type 2" evidence="6">
    <location>
        <begin position="111"/>
        <end position="159"/>
    </location>
</feature>
<comment type="similarity">
    <text evidence="1">Belongs to the sigma-70 factor family. ECF subfamily.</text>
</comment>
<evidence type="ECO:0000256" key="2">
    <source>
        <dbReference type="ARBA" id="ARBA00023015"/>
    </source>
</evidence>
<evidence type="ECO:0000259" key="5">
    <source>
        <dbReference type="Pfam" id="PF04542"/>
    </source>
</evidence>
<proteinExistence type="inferred from homology"/>
<feature type="domain" description="RNA polymerase sigma-70 region 2" evidence="5">
    <location>
        <begin position="15"/>
        <end position="80"/>
    </location>
</feature>
<evidence type="ECO:0000313" key="8">
    <source>
        <dbReference type="Proteomes" id="UP000594778"/>
    </source>
</evidence>
<dbReference type="Gene3D" id="1.10.1740.10">
    <property type="match status" value="1"/>
</dbReference>
<dbReference type="NCBIfam" id="TIGR02937">
    <property type="entry name" value="sigma70-ECF"/>
    <property type="match status" value="1"/>
</dbReference>
<evidence type="ECO:0000256" key="1">
    <source>
        <dbReference type="ARBA" id="ARBA00010641"/>
    </source>
</evidence>
<protein>
    <submittedName>
        <fullName evidence="7">Sigma-70 family RNA polymerase sigma factor</fullName>
    </submittedName>
</protein>
<dbReference type="InterPro" id="IPR014284">
    <property type="entry name" value="RNA_pol_sigma-70_dom"/>
</dbReference>
<evidence type="ECO:0000313" key="7">
    <source>
        <dbReference type="EMBL" id="QPS08247.1"/>
    </source>
</evidence>
<dbReference type="PANTHER" id="PTHR43133:SF63">
    <property type="entry name" value="RNA POLYMERASE SIGMA FACTOR FECI-RELATED"/>
    <property type="match status" value="1"/>
</dbReference>
<evidence type="ECO:0000256" key="4">
    <source>
        <dbReference type="ARBA" id="ARBA00023163"/>
    </source>
</evidence>
<dbReference type="InterPro" id="IPR013325">
    <property type="entry name" value="RNA_pol_sigma_r2"/>
</dbReference>
<dbReference type="GO" id="GO:0006352">
    <property type="term" value="P:DNA-templated transcription initiation"/>
    <property type="evidence" value="ECO:0007669"/>
    <property type="project" value="InterPro"/>
</dbReference>
<dbReference type="AlphaFoldDB" id="A0A7T2VZG5"/>
<dbReference type="SUPFAM" id="SSF88946">
    <property type="entry name" value="Sigma2 domain of RNA polymerase sigma factors"/>
    <property type="match status" value="1"/>
</dbReference>
<keyword evidence="4" id="KW-0804">Transcription</keyword>
<dbReference type="Pfam" id="PF04542">
    <property type="entry name" value="Sigma70_r2"/>
    <property type="match status" value="1"/>
</dbReference>
<evidence type="ECO:0000256" key="3">
    <source>
        <dbReference type="ARBA" id="ARBA00023082"/>
    </source>
</evidence>
<keyword evidence="2" id="KW-0805">Transcription regulation</keyword>
<dbReference type="InterPro" id="IPR007627">
    <property type="entry name" value="RNA_pol_sigma70_r2"/>
</dbReference>